<name>A0A6G9Y9W9_9NOCA</name>
<dbReference type="RefSeq" id="WP_167473095.1">
    <property type="nucleotide sequence ID" value="NZ_CP046172.1"/>
</dbReference>
<sequence length="445" mass="47385">MGISLQGELEPLLTKLQQVADSKFWDDAVIDPTNPAYVRQATDGLAYFNQNLTSLITRFRGYYTLDGHDLDPLADQFAGQSDRWESPTGSSVYCSIVRAAEDVDEVQKLIHAGEWKGDGADSFYHNFLGPFKNTAVAHSGCAREMAIGAKSLADGVELTKECVVWICRDLISRLGGGGDPGPPPGSEGTTFKEAAGLTAILADTVALFLALTSPEGLIDAGLAAIGVTGGLIAESKSPSHEQQIGVAPDLSASGLVFNAGLSLDRLDMNIAALDEQIGKGLETDLDSSGPFGSPFARIQNPHLQSSAYQQLKGRGFGNPTDDNNDIVVVNVVQLYYAGYHTLPSAAEQYDIGTRICSGAHIDGVQQQFPKAVSKFNQAAQTFNELLAAVRDDLTESGRSMVTAASSYHGADQYEAAQIRALENEIPAPGSFAGAEHYTPPEWLNL</sequence>
<gene>
    <name evidence="1" type="ORF">F5544_10850</name>
</gene>
<evidence type="ECO:0000313" key="2">
    <source>
        <dbReference type="Proteomes" id="UP000503540"/>
    </source>
</evidence>
<evidence type="ECO:0000313" key="1">
    <source>
        <dbReference type="EMBL" id="QIS10065.1"/>
    </source>
</evidence>
<keyword evidence="2" id="KW-1185">Reference proteome</keyword>
<organism evidence="1 2">
    <name type="scientific">Nocardia arthritidis</name>
    <dbReference type="NCBI Taxonomy" id="228602"/>
    <lineage>
        <taxon>Bacteria</taxon>
        <taxon>Bacillati</taxon>
        <taxon>Actinomycetota</taxon>
        <taxon>Actinomycetes</taxon>
        <taxon>Mycobacteriales</taxon>
        <taxon>Nocardiaceae</taxon>
        <taxon>Nocardia</taxon>
    </lineage>
</organism>
<dbReference type="AlphaFoldDB" id="A0A6G9Y9W9"/>
<reference evidence="1 2" key="1">
    <citation type="journal article" date="2019" name="ACS Chem. Biol.">
        <title>Identification and Mobilization of a Cryptic Antibiotic Biosynthesis Gene Locus from a Human-Pathogenic Nocardia Isolate.</title>
        <authorList>
            <person name="Herisse M."/>
            <person name="Ishida K."/>
            <person name="Porter J.L."/>
            <person name="Howden B."/>
            <person name="Hertweck C."/>
            <person name="Stinear T.P."/>
            <person name="Pidot S.J."/>
        </authorList>
    </citation>
    <scope>NUCLEOTIDE SEQUENCE [LARGE SCALE GENOMIC DNA]</scope>
    <source>
        <strain evidence="1 2">AUSMDU00012717</strain>
    </source>
</reference>
<dbReference type="KEGG" id="nah:F5544_10850"/>
<dbReference type="EMBL" id="CP046172">
    <property type="protein sequence ID" value="QIS10065.1"/>
    <property type="molecule type" value="Genomic_DNA"/>
</dbReference>
<proteinExistence type="predicted"/>
<accession>A0A6G9Y9W9</accession>
<protein>
    <submittedName>
        <fullName evidence="1">Uncharacterized protein</fullName>
    </submittedName>
</protein>
<dbReference type="Proteomes" id="UP000503540">
    <property type="component" value="Chromosome"/>
</dbReference>